<protein>
    <submittedName>
        <fullName evidence="2">Uncharacterized protein</fullName>
    </submittedName>
</protein>
<dbReference type="EMBL" id="SWKV01000036">
    <property type="protein sequence ID" value="KAF3038535.1"/>
    <property type="molecule type" value="Genomic_DNA"/>
</dbReference>
<feature type="region of interest" description="Disordered" evidence="1">
    <location>
        <begin position="28"/>
        <end position="96"/>
    </location>
</feature>
<proteinExistence type="predicted"/>
<sequence>MNNTTSVTVDLSRIRDILDICPCSFTASGRMPNDQGVAPQTTGSSGPSPPQWVRLSRRPSVDQPDEGAPLPQDENQSRQQDFVMPPQTSLGTADSRATSLTQDLAASIAFPGFPADLFFNGISQDVSSWWDAFETYDPDCPNF</sequence>
<feature type="compositionally biased region" description="Polar residues" evidence="1">
    <location>
        <begin position="73"/>
        <end position="96"/>
    </location>
</feature>
<dbReference type="AlphaFoldDB" id="A0A9P4WQ66"/>
<keyword evidence="3" id="KW-1185">Reference proteome</keyword>
<evidence type="ECO:0000313" key="3">
    <source>
        <dbReference type="Proteomes" id="UP000758155"/>
    </source>
</evidence>
<organism evidence="2 3">
    <name type="scientific">Didymella heteroderae</name>
    <dbReference type="NCBI Taxonomy" id="1769908"/>
    <lineage>
        <taxon>Eukaryota</taxon>
        <taxon>Fungi</taxon>
        <taxon>Dikarya</taxon>
        <taxon>Ascomycota</taxon>
        <taxon>Pezizomycotina</taxon>
        <taxon>Dothideomycetes</taxon>
        <taxon>Pleosporomycetidae</taxon>
        <taxon>Pleosporales</taxon>
        <taxon>Pleosporineae</taxon>
        <taxon>Didymellaceae</taxon>
        <taxon>Didymella</taxon>
    </lineage>
</organism>
<comment type="caution">
    <text evidence="2">The sequence shown here is derived from an EMBL/GenBank/DDBJ whole genome shotgun (WGS) entry which is preliminary data.</text>
</comment>
<dbReference type="Proteomes" id="UP000758155">
    <property type="component" value="Unassembled WGS sequence"/>
</dbReference>
<name>A0A9P4WQ66_9PLEO</name>
<gene>
    <name evidence="2" type="ORF">E8E12_008208</name>
</gene>
<evidence type="ECO:0000256" key="1">
    <source>
        <dbReference type="SAM" id="MobiDB-lite"/>
    </source>
</evidence>
<reference evidence="2" key="1">
    <citation type="submission" date="2019-04" db="EMBL/GenBank/DDBJ databases">
        <title>Sequencing of skin fungus with MAO and IRED activity.</title>
        <authorList>
            <person name="Marsaioli A.J."/>
            <person name="Bonatto J.M.C."/>
            <person name="Reis Junior O."/>
        </authorList>
    </citation>
    <scope>NUCLEOTIDE SEQUENCE</scope>
    <source>
        <strain evidence="2">28M1</strain>
    </source>
</reference>
<accession>A0A9P4WQ66</accession>
<evidence type="ECO:0000313" key="2">
    <source>
        <dbReference type="EMBL" id="KAF3038535.1"/>
    </source>
</evidence>